<feature type="transmembrane region" description="Helical" evidence="5">
    <location>
        <begin position="409"/>
        <end position="428"/>
    </location>
</feature>
<dbReference type="PANTHER" id="PTHR37422:SF13">
    <property type="entry name" value="LIPOPOLYSACCHARIDE BIOSYNTHESIS PROTEIN PA4999-RELATED"/>
    <property type="match status" value="1"/>
</dbReference>
<dbReference type="Proteomes" id="UP000076555">
    <property type="component" value="Unassembled WGS sequence"/>
</dbReference>
<evidence type="ECO:0000256" key="5">
    <source>
        <dbReference type="SAM" id="Phobius"/>
    </source>
</evidence>
<dbReference type="AlphaFoldDB" id="A0A166JRR8"/>
<dbReference type="InterPro" id="IPR051533">
    <property type="entry name" value="WaaL-like"/>
</dbReference>
<evidence type="ECO:0000313" key="7">
    <source>
        <dbReference type="EMBL" id="KZL50056.1"/>
    </source>
</evidence>
<feature type="transmembrane region" description="Helical" evidence="5">
    <location>
        <begin position="86"/>
        <end position="107"/>
    </location>
</feature>
<comment type="subcellular location">
    <subcellularLocation>
        <location evidence="1">Membrane</location>
        <topology evidence="1">Multi-pass membrane protein</topology>
    </subcellularLocation>
</comment>
<evidence type="ECO:0000256" key="3">
    <source>
        <dbReference type="ARBA" id="ARBA00022989"/>
    </source>
</evidence>
<name>A0A166JRR8_NODSP</name>
<evidence type="ECO:0000256" key="4">
    <source>
        <dbReference type="ARBA" id="ARBA00023136"/>
    </source>
</evidence>
<dbReference type="EMBL" id="LWAJ01000114">
    <property type="protein sequence ID" value="KZL50056.1"/>
    <property type="molecule type" value="Genomic_DNA"/>
</dbReference>
<comment type="caution">
    <text evidence="7">The sequence shown here is derived from an EMBL/GenBank/DDBJ whole genome shotgun (WGS) entry which is preliminary data.</text>
</comment>
<feature type="transmembrane region" description="Helical" evidence="5">
    <location>
        <begin position="247"/>
        <end position="265"/>
    </location>
</feature>
<keyword evidence="3 5" id="KW-1133">Transmembrane helix</keyword>
<feature type="transmembrane region" description="Helical" evidence="5">
    <location>
        <begin position="379"/>
        <end position="397"/>
    </location>
</feature>
<evidence type="ECO:0000256" key="1">
    <source>
        <dbReference type="ARBA" id="ARBA00004141"/>
    </source>
</evidence>
<evidence type="ECO:0000256" key="2">
    <source>
        <dbReference type="ARBA" id="ARBA00022692"/>
    </source>
</evidence>
<dbReference type="InterPro" id="IPR007016">
    <property type="entry name" value="O-antigen_ligase-rel_domated"/>
</dbReference>
<dbReference type="PANTHER" id="PTHR37422">
    <property type="entry name" value="TEICHURONIC ACID BIOSYNTHESIS PROTEIN TUAE"/>
    <property type="match status" value="1"/>
</dbReference>
<feature type="domain" description="O-antigen ligase-related" evidence="6">
    <location>
        <begin position="207"/>
        <end position="353"/>
    </location>
</feature>
<protein>
    <submittedName>
        <fullName evidence="7">Polymerase</fullName>
    </submittedName>
</protein>
<gene>
    <name evidence="7" type="ORF">A2T98_09465</name>
</gene>
<feature type="transmembrane region" description="Helical" evidence="5">
    <location>
        <begin position="223"/>
        <end position="240"/>
    </location>
</feature>
<dbReference type="Pfam" id="PF04932">
    <property type="entry name" value="Wzy_C"/>
    <property type="match status" value="1"/>
</dbReference>
<feature type="transmembrane region" description="Helical" evidence="5">
    <location>
        <begin position="199"/>
        <end position="217"/>
    </location>
</feature>
<reference evidence="7 8" key="1">
    <citation type="submission" date="2016-04" db="EMBL/GenBank/DDBJ databases">
        <title>Draft Genome Assembly of the Bloom-forming Cyanobacterium Nodularia spumigena Strain CENA596 in Shrimp Production Ponds.</title>
        <authorList>
            <person name="Popin R.V."/>
            <person name="Rigonato J."/>
            <person name="Abreu V.A."/>
            <person name="Andreote A.P."/>
            <person name="Silveira S.B."/>
            <person name="Odebrecht C."/>
            <person name="Fiore M.F."/>
        </authorList>
    </citation>
    <scope>NUCLEOTIDE SEQUENCE [LARGE SCALE GENOMIC DNA]</scope>
    <source>
        <strain evidence="7 8">CENA596</strain>
    </source>
</reference>
<feature type="transmembrane region" description="Helical" evidence="5">
    <location>
        <begin position="346"/>
        <end position="367"/>
    </location>
</feature>
<feature type="transmembrane region" description="Helical" evidence="5">
    <location>
        <begin position="26"/>
        <end position="50"/>
    </location>
</feature>
<sequence>MLGTSLKLAFNHPNPLLQTPWNVTQIGLLIFPLSPLVGGVSILLAALRTCQLEYRSVIHSRLNWGFALLSVLLIISCSVADDKTQAFLGLFNLLPFFLVFAGLSTLIQTVAQLRQIAVIFVIGSVPVVIMGFGQIFWGWSFELQVLWILLDMGLAPGGNPPGRMVSIFMHANLFAAYLAIAFTLGLGLLLEQWRSRSKITTIFLTLSVITSFVALILTDSRNGWAIAIVACLAYALYQGWHLIIAGVVSVITSVLLAAFAPSPIAQPFRRFVPSFFWARLNDQMYPDRPVALMRTTQWEFAWSLTVQHPWTGWGLRSFSDLYKAKMQIDLGHPHNLFLMLSAETGLPSALLFFGCLAWIWVSGVQLLQKSNYLDKKDKLIFFSYIVVILQWLIFNTVDVTLFDFRLNTISWLFFSALWGVVYSSSRLNRYGEEFIDHR</sequence>
<evidence type="ECO:0000259" key="6">
    <source>
        <dbReference type="Pfam" id="PF04932"/>
    </source>
</evidence>
<dbReference type="GO" id="GO:0016020">
    <property type="term" value="C:membrane"/>
    <property type="evidence" value="ECO:0007669"/>
    <property type="project" value="UniProtKB-SubCell"/>
</dbReference>
<accession>A0A166JRR8</accession>
<feature type="transmembrane region" description="Helical" evidence="5">
    <location>
        <begin position="62"/>
        <end position="80"/>
    </location>
</feature>
<feature type="transmembrane region" description="Helical" evidence="5">
    <location>
        <begin position="167"/>
        <end position="190"/>
    </location>
</feature>
<keyword evidence="2 5" id="KW-0812">Transmembrane</keyword>
<keyword evidence="4 5" id="KW-0472">Membrane</keyword>
<evidence type="ECO:0000313" key="8">
    <source>
        <dbReference type="Proteomes" id="UP000076555"/>
    </source>
</evidence>
<feature type="transmembrane region" description="Helical" evidence="5">
    <location>
        <begin position="116"/>
        <end position="137"/>
    </location>
</feature>
<organism evidence="7 8">
    <name type="scientific">Nodularia spumigena CENA596</name>
    <dbReference type="NCBI Taxonomy" id="1819295"/>
    <lineage>
        <taxon>Bacteria</taxon>
        <taxon>Bacillati</taxon>
        <taxon>Cyanobacteriota</taxon>
        <taxon>Cyanophyceae</taxon>
        <taxon>Nostocales</taxon>
        <taxon>Nodulariaceae</taxon>
        <taxon>Nodularia</taxon>
    </lineage>
</organism>
<proteinExistence type="predicted"/>